<dbReference type="Pfam" id="PF07007">
    <property type="entry name" value="LprI"/>
    <property type="match status" value="1"/>
</dbReference>
<feature type="chain" id="PRO_5039607329" evidence="2">
    <location>
        <begin position="21"/>
        <end position="393"/>
    </location>
</feature>
<comment type="caution">
    <text evidence="4">The sequence shown here is derived from an EMBL/GenBank/DDBJ whole genome shotgun (WGS) entry which is preliminary data.</text>
</comment>
<feature type="signal peptide" evidence="2">
    <location>
        <begin position="1"/>
        <end position="20"/>
    </location>
</feature>
<dbReference type="Gene3D" id="1.20.1270.180">
    <property type="match status" value="1"/>
</dbReference>
<feature type="domain" description="Lysozyme inhibitor LprI-like N-terminal" evidence="3">
    <location>
        <begin position="296"/>
        <end position="387"/>
    </location>
</feature>
<name>A0A1D3NMX5_BACCE</name>
<dbReference type="PANTHER" id="PTHR39176:SF1">
    <property type="entry name" value="PERIPLASMIC PROTEIN"/>
    <property type="match status" value="1"/>
</dbReference>
<feature type="region of interest" description="Disordered" evidence="1">
    <location>
        <begin position="245"/>
        <end position="279"/>
    </location>
</feature>
<dbReference type="InterPro" id="IPR009739">
    <property type="entry name" value="LprI-like_N"/>
</dbReference>
<reference evidence="4 5" key="1">
    <citation type="submission" date="2017-09" db="EMBL/GenBank/DDBJ databases">
        <title>Large-scale bioinformatics analysis of Bacillus genomes uncovers conserved roles of natural products in bacterial physiology.</title>
        <authorList>
            <consortium name="Agbiome Team Llc"/>
            <person name="Bleich R.M."/>
            <person name="Grubbs K.J."/>
            <person name="Santa Maria K.C."/>
            <person name="Allen S.E."/>
            <person name="Farag S."/>
            <person name="Shank E.A."/>
            <person name="Bowers A."/>
        </authorList>
    </citation>
    <scope>NUCLEOTIDE SEQUENCE [LARGE SCALE GENOMIC DNA]</scope>
    <source>
        <strain evidence="4 5">AFS022681</strain>
    </source>
</reference>
<evidence type="ECO:0000259" key="3">
    <source>
        <dbReference type="Pfam" id="PF07007"/>
    </source>
</evidence>
<gene>
    <name evidence="4" type="ORF">CN307_03965</name>
</gene>
<sequence length="393" mass="45051">MKKLSKVMSFCLAASMLVITGCETSEHKVQVNETIEQLDEAPEVTEKEAKKIVRKSVDGIANAFSEMEKENGWSRNNPGDLETAKKGVKGLVSEKFVENQLPELLDNFNRSRETDMLPFPNYFQTEIRFSSSQDKENLTVHTLSLEDEIGHAAQDWEFHLVYKEGEWLMDKWSFVFPEDLKLTKEEANRILKMPDDKNVSFVSEENSGDKKYIFKDSNGLITVNAKTSLISYNVDKNRYEKVTKERNIQETEQVQRKDSGAYTGSKEEKQSQKESSSKIDRANVLSELAAIDKQEKHTNAMSTNDIVNEIEGNYELWDNKLNEIYSTLKSTISPDAFQSLKTEQIAWVKEKESKVKAIGTDTNNGTMRRIEASEEKYKMTKARCYELVNGYMN</sequence>
<dbReference type="Proteomes" id="UP000220032">
    <property type="component" value="Unassembled WGS sequence"/>
</dbReference>
<dbReference type="PANTHER" id="PTHR39176">
    <property type="entry name" value="PERIPLASMIC PROTEIN-RELATED"/>
    <property type="match status" value="1"/>
</dbReference>
<organism evidence="4 5">
    <name type="scientific">Bacillus cereus</name>
    <dbReference type="NCBI Taxonomy" id="1396"/>
    <lineage>
        <taxon>Bacteria</taxon>
        <taxon>Bacillati</taxon>
        <taxon>Bacillota</taxon>
        <taxon>Bacilli</taxon>
        <taxon>Bacillales</taxon>
        <taxon>Bacillaceae</taxon>
        <taxon>Bacillus</taxon>
        <taxon>Bacillus cereus group</taxon>
    </lineage>
</organism>
<evidence type="ECO:0000313" key="4">
    <source>
        <dbReference type="EMBL" id="PFE19841.1"/>
    </source>
</evidence>
<proteinExistence type="predicted"/>
<dbReference type="EMBL" id="NTRR01000003">
    <property type="protein sequence ID" value="PFE19841.1"/>
    <property type="molecule type" value="Genomic_DNA"/>
</dbReference>
<dbReference type="AlphaFoldDB" id="A0A1D3NMX5"/>
<accession>A0A1D3NMX5</accession>
<keyword evidence="2" id="KW-0732">Signal</keyword>
<evidence type="ECO:0000313" key="5">
    <source>
        <dbReference type="Proteomes" id="UP000220032"/>
    </source>
</evidence>
<dbReference type="RefSeq" id="WP_088097513.1">
    <property type="nucleotide sequence ID" value="NZ_FMJG01000030.1"/>
</dbReference>
<protein>
    <submittedName>
        <fullName evidence="4">DUF1311 domain-containing protein</fullName>
    </submittedName>
</protein>
<evidence type="ECO:0000256" key="2">
    <source>
        <dbReference type="SAM" id="SignalP"/>
    </source>
</evidence>
<dbReference type="PROSITE" id="PS51257">
    <property type="entry name" value="PROKAR_LIPOPROTEIN"/>
    <property type="match status" value="1"/>
</dbReference>
<evidence type="ECO:0000256" key="1">
    <source>
        <dbReference type="SAM" id="MobiDB-lite"/>
    </source>
</evidence>